<keyword evidence="2" id="KW-1185">Reference proteome</keyword>
<evidence type="ECO:0000313" key="2">
    <source>
        <dbReference type="Proteomes" id="UP001550044"/>
    </source>
</evidence>
<accession>A0ABV2UH36</accession>
<sequence length="188" mass="21285">MELIIRLEGFEQRFGGPRYEVRHSWVVNGDRHETARGWEYDHLGLKTAAWQDPRRGGWYFEWTGERVSKPCRDLIHTDGSVGTDVDGGSPYLPIAPSIPHLIESHALTDSVATWRPWPVGTLAATAIALVDGLVDVPEASWGPSRWRLSDTVAVMDHDSWDPENPRRRTLVWSRDEAGHRQVQEVLDG</sequence>
<organism evidence="1 2">
    <name type="scientific">Streptomyces sp. 900116325</name>
    <dbReference type="NCBI Taxonomy" id="3154295"/>
    <lineage>
        <taxon>Bacteria</taxon>
        <taxon>Bacillati</taxon>
        <taxon>Actinomycetota</taxon>
        <taxon>Actinomycetes</taxon>
        <taxon>Kitasatosporales</taxon>
        <taxon>Streptomycetaceae</taxon>
        <taxon>Streptomyces</taxon>
    </lineage>
</organism>
<dbReference type="EMBL" id="JBEXIP010000034">
    <property type="protein sequence ID" value="MET8437165.1"/>
    <property type="molecule type" value="Genomic_DNA"/>
</dbReference>
<dbReference type="RefSeq" id="WP_356711906.1">
    <property type="nucleotide sequence ID" value="NZ_JBEXIP010000034.1"/>
</dbReference>
<protein>
    <submittedName>
        <fullName evidence="1">Uncharacterized protein</fullName>
    </submittedName>
</protein>
<comment type="caution">
    <text evidence="1">The sequence shown here is derived from an EMBL/GenBank/DDBJ whole genome shotgun (WGS) entry which is preliminary data.</text>
</comment>
<gene>
    <name evidence="1" type="ORF">ABZV61_31270</name>
</gene>
<evidence type="ECO:0000313" key="1">
    <source>
        <dbReference type="EMBL" id="MET8437165.1"/>
    </source>
</evidence>
<reference evidence="1 2" key="1">
    <citation type="submission" date="2024-06" db="EMBL/GenBank/DDBJ databases">
        <title>The Natural Products Discovery Center: Release of the First 8490 Sequenced Strains for Exploring Actinobacteria Biosynthetic Diversity.</title>
        <authorList>
            <person name="Kalkreuter E."/>
            <person name="Kautsar S.A."/>
            <person name="Yang D."/>
            <person name="Bader C.D."/>
            <person name="Teijaro C.N."/>
            <person name="Fluegel L."/>
            <person name="Davis C.M."/>
            <person name="Simpson J.R."/>
            <person name="Lauterbach L."/>
            <person name="Steele A.D."/>
            <person name="Gui C."/>
            <person name="Meng S."/>
            <person name="Li G."/>
            <person name="Viehrig K."/>
            <person name="Ye F."/>
            <person name="Su P."/>
            <person name="Kiefer A.F."/>
            <person name="Nichols A."/>
            <person name="Cepeda A.J."/>
            <person name="Yan W."/>
            <person name="Fan B."/>
            <person name="Jiang Y."/>
            <person name="Adhikari A."/>
            <person name="Zheng C.-J."/>
            <person name="Schuster L."/>
            <person name="Cowan T.M."/>
            <person name="Smanski M.J."/>
            <person name="Chevrette M.G."/>
            <person name="De Carvalho L.P.S."/>
            <person name="Shen B."/>
        </authorList>
    </citation>
    <scope>NUCLEOTIDE SEQUENCE [LARGE SCALE GENOMIC DNA]</scope>
    <source>
        <strain evidence="1 2">NPDC005137</strain>
    </source>
</reference>
<dbReference type="Proteomes" id="UP001550044">
    <property type="component" value="Unassembled WGS sequence"/>
</dbReference>
<name>A0ABV2UH36_9ACTN</name>
<proteinExistence type="predicted"/>